<gene>
    <name evidence="3" type="ORF">ACFQ03_06965</name>
</gene>
<evidence type="ECO:0000256" key="1">
    <source>
        <dbReference type="ARBA" id="ARBA00023125"/>
    </source>
</evidence>
<dbReference type="InterPro" id="IPR000551">
    <property type="entry name" value="MerR-type_HTH_dom"/>
</dbReference>
<dbReference type="PROSITE" id="PS00552">
    <property type="entry name" value="HTH_MERR_1"/>
    <property type="match status" value="1"/>
</dbReference>
<feature type="domain" description="HTH merR-type" evidence="2">
    <location>
        <begin position="5"/>
        <end position="74"/>
    </location>
</feature>
<dbReference type="SMART" id="SM00422">
    <property type="entry name" value="HTH_MERR"/>
    <property type="match status" value="1"/>
</dbReference>
<dbReference type="CDD" id="cd01106">
    <property type="entry name" value="HTH_TipAL-Mta"/>
    <property type="match status" value="1"/>
</dbReference>
<accession>A0ABW3D6U3</accession>
<sequence length="251" mass="29208">MEQESFTIGEFAQRSGVSIRTLRYYDSIGLLTPSRYTEGGHRLYGIPDLQKLHQIQALKFLRFSLKEIAEIIDTSIIDEASLAESLQYQQKVFKAKQEEIQHILANLSHLSEMIAGQHQVDVSVFCSMLHSLIWEEEAKDWCRRHFPEQEADELFDLHHEDKLRLEQEWMQILSTIKSLVQQAVSPFAPEAQDMVRKLMILMDKTLKGNLTEFNQKLEEATAFDFPTPFTEEEERFLKEAMEAYQHKDGAV</sequence>
<reference evidence="4" key="1">
    <citation type="journal article" date="2019" name="Int. J. Syst. Evol. Microbiol.">
        <title>The Global Catalogue of Microorganisms (GCM) 10K type strain sequencing project: providing services to taxonomists for standard genome sequencing and annotation.</title>
        <authorList>
            <consortium name="The Broad Institute Genomics Platform"/>
            <consortium name="The Broad Institute Genome Sequencing Center for Infectious Disease"/>
            <person name="Wu L."/>
            <person name="Ma J."/>
        </authorList>
    </citation>
    <scope>NUCLEOTIDE SEQUENCE [LARGE SCALE GENOMIC DNA]</scope>
    <source>
        <strain evidence="4">CCUG 57263</strain>
    </source>
</reference>
<keyword evidence="1" id="KW-0238">DNA-binding</keyword>
<organism evidence="3 4">
    <name type="scientific">Paenibacillus residui</name>
    <dbReference type="NCBI Taxonomy" id="629724"/>
    <lineage>
        <taxon>Bacteria</taxon>
        <taxon>Bacillati</taxon>
        <taxon>Bacillota</taxon>
        <taxon>Bacilli</taxon>
        <taxon>Bacillales</taxon>
        <taxon>Paenibacillaceae</taxon>
        <taxon>Paenibacillus</taxon>
    </lineage>
</organism>
<dbReference type="PANTHER" id="PTHR30204">
    <property type="entry name" value="REDOX-CYCLING DRUG-SENSING TRANSCRIPTIONAL ACTIVATOR SOXR"/>
    <property type="match status" value="1"/>
</dbReference>
<dbReference type="Gene3D" id="1.10.1660.10">
    <property type="match status" value="1"/>
</dbReference>
<dbReference type="RefSeq" id="WP_150959851.1">
    <property type="nucleotide sequence ID" value="NZ_JBHTIU010000025.1"/>
</dbReference>
<comment type="caution">
    <text evidence="3">The sequence shown here is derived from an EMBL/GenBank/DDBJ whole genome shotgun (WGS) entry which is preliminary data.</text>
</comment>
<dbReference type="SUPFAM" id="SSF46955">
    <property type="entry name" value="Putative DNA-binding domain"/>
    <property type="match status" value="1"/>
</dbReference>
<dbReference type="InterPro" id="IPR009061">
    <property type="entry name" value="DNA-bd_dom_put_sf"/>
</dbReference>
<name>A0ABW3D6U3_9BACL</name>
<dbReference type="PANTHER" id="PTHR30204:SF96">
    <property type="entry name" value="CHROMOSOME-ANCHORING PROTEIN RACA"/>
    <property type="match status" value="1"/>
</dbReference>
<evidence type="ECO:0000259" key="2">
    <source>
        <dbReference type="PROSITE" id="PS50937"/>
    </source>
</evidence>
<dbReference type="InterPro" id="IPR047057">
    <property type="entry name" value="MerR_fam"/>
</dbReference>
<protein>
    <submittedName>
        <fullName evidence="3">MerR family transcriptional regulator</fullName>
    </submittedName>
</protein>
<dbReference type="PRINTS" id="PR00040">
    <property type="entry name" value="HTHMERR"/>
</dbReference>
<proteinExistence type="predicted"/>
<dbReference type="PROSITE" id="PS50937">
    <property type="entry name" value="HTH_MERR_2"/>
    <property type="match status" value="1"/>
</dbReference>
<dbReference type="Gene3D" id="6.10.250.360">
    <property type="match status" value="1"/>
</dbReference>
<dbReference type="Proteomes" id="UP001597120">
    <property type="component" value="Unassembled WGS sequence"/>
</dbReference>
<dbReference type="Pfam" id="PF13411">
    <property type="entry name" value="MerR_1"/>
    <property type="match status" value="1"/>
</dbReference>
<evidence type="ECO:0000313" key="3">
    <source>
        <dbReference type="EMBL" id="MFD0868885.1"/>
    </source>
</evidence>
<dbReference type="EMBL" id="JBHTIU010000025">
    <property type="protein sequence ID" value="MFD0868885.1"/>
    <property type="molecule type" value="Genomic_DNA"/>
</dbReference>
<keyword evidence="4" id="KW-1185">Reference proteome</keyword>
<evidence type="ECO:0000313" key="4">
    <source>
        <dbReference type="Proteomes" id="UP001597120"/>
    </source>
</evidence>